<reference evidence="8 9" key="1">
    <citation type="submission" date="2018-10" db="EMBL/GenBank/DDBJ databases">
        <title>Robbsia sp. DHC34, isolated from soil.</title>
        <authorList>
            <person name="Gao Z.-H."/>
            <person name="Qiu L.-H."/>
        </authorList>
    </citation>
    <scope>NUCLEOTIDE SEQUENCE [LARGE SCALE GENOMIC DNA]</scope>
    <source>
        <strain evidence="8 9">DHC34</strain>
    </source>
</reference>
<feature type="domain" description="Large ribosomal subunit protein bL25 L25" evidence="6">
    <location>
        <begin position="5"/>
        <end position="90"/>
    </location>
</feature>
<dbReference type="InterPro" id="IPR011035">
    <property type="entry name" value="Ribosomal_bL25/Gln-tRNA_synth"/>
</dbReference>
<dbReference type="Pfam" id="PF01386">
    <property type="entry name" value="Ribosomal_L25p"/>
    <property type="match status" value="1"/>
</dbReference>
<dbReference type="Proteomes" id="UP000270342">
    <property type="component" value="Unassembled WGS sequence"/>
</dbReference>
<dbReference type="AlphaFoldDB" id="A0A494YDM0"/>
<comment type="caution">
    <text evidence="8">The sequence shown here is derived from an EMBL/GenBank/DDBJ whole genome shotgun (WGS) entry which is preliminary data.</text>
</comment>
<evidence type="ECO:0000256" key="5">
    <source>
        <dbReference type="HAMAP-Rule" id="MF_01334"/>
    </source>
</evidence>
<accession>A0A494YDM0</accession>
<dbReference type="RefSeq" id="WP_121083044.1">
    <property type="nucleotide sequence ID" value="NZ_RBZU01000001.1"/>
</dbReference>
<proteinExistence type="inferred from homology"/>
<comment type="subunit">
    <text evidence="5">Part of the 50S ribosomal subunit; part of the 5S rRNA/L5/L18/L25 subcomplex. Contacts the 5S rRNA. Binds to the 5S rRNA independently of L5 and L18.</text>
</comment>
<dbReference type="InterPro" id="IPR020056">
    <property type="entry name" value="Rbsml_bL25/Gln-tRNA_synth_N"/>
</dbReference>
<comment type="similarity">
    <text evidence="5">Belongs to the bacterial ribosomal protein bL25 family. CTC subfamily.</text>
</comment>
<evidence type="ECO:0000256" key="2">
    <source>
        <dbReference type="ARBA" id="ARBA00022884"/>
    </source>
</evidence>
<dbReference type="GO" id="GO:0008097">
    <property type="term" value="F:5S rRNA binding"/>
    <property type="evidence" value="ECO:0007669"/>
    <property type="project" value="InterPro"/>
</dbReference>
<comment type="function">
    <text evidence="5">This is one of the proteins that binds to the 5S RNA in the ribosome where it forms part of the central protuberance.</text>
</comment>
<evidence type="ECO:0000256" key="4">
    <source>
        <dbReference type="ARBA" id="ARBA00023274"/>
    </source>
</evidence>
<sequence>MKVVAFERSLQGTGASRRLRNAGKTPAIVYGATAEPQLIELDHNALFHALKKEAFHSSILDLEIAGKSQQVLLRDVQYHPWKQIILHVDFQRVDPSKKIHTKVPLHFLNQETSKAVKQGGAVLTHVMNEVDLVCLPANLPEFIEVDLTNVEVGKSLHVKDLNLPKGVELAPHVEQENPVFLSVTVPAAVVSEEGAAAEGGDAA</sequence>
<dbReference type="HAMAP" id="MF_01334">
    <property type="entry name" value="Ribosomal_bL25_CTC"/>
    <property type="match status" value="1"/>
</dbReference>
<dbReference type="NCBIfam" id="NF004128">
    <property type="entry name" value="PRK05618.1-2"/>
    <property type="match status" value="1"/>
</dbReference>
<dbReference type="EMBL" id="RBZU01000001">
    <property type="protein sequence ID" value="RKP58828.1"/>
    <property type="molecule type" value="Genomic_DNA"/>
</dbReference>
<feature type="domain" description="Large ribosomal subunit protein bL25 beta" evidence="7">
    <location>
        <begin position="98"/>
        <end position="186"/>
    </location>
</feature>
<dbReference type="InterPro" id="IPR037121">
    <property type="entry name" value="Ribosomal_bL25_C"/>
</dbReference>
<evidence type="ECO:0000259" key="6">
    <source>
        <dbReference type="Pfam" id="PF01386"/>
    </source>
</evidence>
<dbReference type="NCBIfam" id="NF004130">
    <property type="entry name" value="PRK05618.1-5"/>
    <property type="match status" value="1"/>
</dbReference>
<name>A0A494YDM0_9BURK</name>
<evidence type="ECO:0000313" key="9">
    <source>
        <dbReference type="Proteomes" id="UP000270342"/>
    </source>
</evidence>
<dbReference type="Gene3D" id="2.170.120.20">
    <property type="entry name" value="Ribosomal protein L25, beta domain"/>
    <property type="match status" value="1"/>
</dbReference>
<keyword evidence="1 5" id="KW-0699">rRNA-binding</keyword>
<dbReference type="Gene3D" id="2.40.240.10">
    <property type="entry name" value="Ribosomal Protein L25, Chain P"/>
    <property type="match status" value="1"/>
</dbReference>
<protein>
    <recommendedName>
        <fullName evidence="5">Large ribosomal subunit protein bL25</fullName>
    </recommendedName>
    <alternativeName>
        <fullName evidence="5">General stress protein CTC</fullName>
    </alternativeName>
</protein>
<dbReference type="GO" id="GO:0022625">
    <property type="term" value="C:cytosolic large ribosomal subunit"/>
    <property type="evidence" value="ECO:0007669"/>
    <property type="project" value="TreeGrafter"/>
</dbReference>
<dbReference type="Pfam" id="PF14693">
    <property type="entry name" value="Ribosomal_TL5_C"/>
    <property type="match status" value="1"/>
</dbReference>
<dbReference type="InterPro" id="IPR020057">
    <property type="entry name" value="Ribosomal_bL25_b-dom"/>
</dbReference>
<dbReference type="GO" id="GO:0006412">
    <property type="term" value="P:translation"/>
    <property type="evidence" value="ECO:0007669"/>
    <property type="project" value="UniProtKB-UniRule"/>
</dbReference>
<evidence type="ECO:0000256" key="3">
    <source>
        <dbReference type="ARBA" id="ARBA00022980"/>
    </source>
</evidence>
<dbReference type="CDD" id="cd00495">
    <property type="entry name" value="Ribosomal_L25_TL5_CTC"/>
    <property type="match status" value="1"/>
</dbReference>
<dbReference type="InterPro" id="IPR029751">
    <property type="entry name" value="Ribosomal_L25_dom"/>
</dbReference>
<dbReference type="SUPFAM" id="SSF50715">
    <property type="entry name" value="Ribosomal protein L25-like"/>
    <property type="match status" value="1"/>
</dbReference>
<keyword evidence="9" id="KW-1185">Reference proteome</keyword>
<keyword evidence="3 5" id="KW-0689">Ribosomal protein</keyword>
<dbReference type="HAMAP" id="MF_01336">
    <property type="entry name" value="Ribosomal_bL25"/>
    <property type="match status" value="1"/>
</dbReference>
<evidence type="ECO:0000313" key="8">
    <source>
        <dbReference type="EMBL" id="RKP58828.1"/>
    </source>
</evidence>
<keyword evidence="2 5" id="KW-0694">RNA-binding</keyword>
<dbReference type="InterPro" id="IPR020055">
    <property type="entry name" value="Ribosomal_bL25_short"/>
</dbReference>
<dbReference type="InterPro" id="IPR001021">
    <property type="entry name" value="Ribosomal_bL25_long"/>
</dbReference>
<dbReference type="PANTHER" id="PTHR33284:SF1">
    <property type="entry name" value="RIBOSOMAL PROTEIN L25_GLN-TRNA SYNTHETASE, ANTI-CODON-BINDING DOMAIN-CONTAINING PROTEIN"/>
    <property type="match status" value="1"/>
</dbReference>
<dbReference type="NCBIfam" id="NF004612">
    <property type="entry name" value="PRK05943.1"/>
    <property type="match status" value="1"/>
</dbReference>
<dbReference type="OrthoDB" id="9806411at2"/>
<dbReference type="PANTHER" id="PTHR33284">
    <property type="entry name" value="RIBOSOMAL PROTEIN L25/GLN-TRNA SYNTHETASE, ANTI-CODON-BINDING DOMAIN-CONTAINING PROTEIN"/>
    <property type="match status" value="1"/>
</dbReference>
<dbReference type="InterPro" id="IPR020930">
    <property type="entry name" value="Ribosomal_uL5_bac-type"/>
</dbReference>
<keyword evidence="4 5" id="KW-0687">Ribonucleoprotein</keyword>
<dbReference type="GO" id="GO:0003735">
    <property type="term" value="F:structural constituent of ribosome"/>
    <property type="evidence" value="ECO:0007669"/>
    <property type="project" value="InterPro"/>
</dbReference>
<dbReference type="NCBIfam" id="TIGR00731">
    <property type="entry name" value="bL25_bact_ctc"/>
    <property type="match status" value="1"/>
</dbReference>
<evidence type="ECO:0000256" key="1">
    <source>
        <dbReference type="ARBA" id="ARBA00022730"/>
    </source>
</evidence>
<evidence type="ECO:0000259" key="7">
    <source>
        <dbReference type="Pfam" id="PF14693"/>
    </source>
</evidence>
<gene>
    <name evidence="5" type="primary">rplY</name>
    <name evidence="5" type="synonym">ctc</name>
    <name evidence="8" type="ORF">D7S86_02550</name>
</gene>
<organism evidence="8 9">
    <name type="scientific">Pararobbsia silviterrae</name>
    <dbReference type="NCBI Taxonomy" id="1792498"/>
    <lineage>
        <taxon>Bacteria</taxon>
        <taxon>Pseudomonadati</taxon>
        <taxon>Pseudomonadota</taxon>
        <taxon>Betaproteobacteria</taxon>
        <taxon>Burkholderiales</taxon>
        <taxon>Burkholderiaceae</taxon>
        <taxon>Pararobbsia</taxon>
    </lineage>
</organism>